<organism evidence="2 3">
    <name type="scientific">Pseudallescheria apiosperma</name>
    <name type="common">Scedosporium apiospermum</name>
    <dbReference type="NCBI Taxonomy" id="563466"/>
    <lineage>
        <taxon>Eukaryota</taxon>
        <taxon>Fungi</taxon>
        <taxon>Dikarya</taxon>
        <taxon>Ascomycota</taxon>
        <taxon>Pezizomycotina</taxon>
        <taxon>Sordariomycetes</taxon>
        <taxon>Hypocreomycetidae</taxon>
        <taxon>Microascales</taxon>
        <taxon>Microascaceae</taxon>
        <taxon>Scedosporium</taxon>
    </lineage>
</organism>
<dbReference type="VEuPathDB" id="FungiDB:SAPIO_CDS1438"/>
<sequence>MCVETTVSTPRTPPELLGPIALALRPKPEQTAAETQSNVATTISAPKQTLTSSTGLNTGLVVTDADADKPSSPPKNTAPPALGLDHGGLSFGNIPLLNMLDDWHSRTDDPWNTLNSNKQAHDGQTHNDPTQPSKGELNIIDITDPISVDTCGEDGEGATAPHLMGLSECADIEHPSNNGG</sequence>
<accession>A0A084GEA8</accession>
<evidence type="ECO:0000313" key="3">
    <source>
        <dbReference type="Proteomes" id="UP000028545"/>
    </source>
</evidence>
<dbReference type="GeneID" id="27720510"/>
<reference evidence="2 3" key="1">
    <citation type="journal article" date="2014" name="Genome Announc.">
        <title>Draft genome sequence of the pathogenic fungus Scedosporium apiospermum.</title>
        <authorList>
            <person name="Vandeputte P."/>
            <person name="Ghamrawi S."/>
            <person name="Rechenmann M."/>
            <person name="Iltis A."/>
            <person name="Giraud S."/>
            <person name="Fleury M."/>
            <person name="Thornton C."/>
            <person name="Delhaes L."/>
            <person name="Meyer W."/>
            <person name="Papon N."/>
            <person name="Bouchara J.P."/>
        </authorList>
    </citation>
    <scope>NUCLEOTIDE SEQUENCE [LARGE SCALE GENOMIC DNA]</scope>
    <source>
        <strain evidence="2 3">IHEM 14462</strain>
    </source>
</reference>
<keyword evidence="3" id="KW-1185">Reference proteome</keyword>
<feature type="region of interest" description="Disordered" evidence="1">
    <location>
        <begin position="110"/>
        <end position="136"/>
    </location>
</feature>
<evidence type="ECO:0000313" key="2">
    <source>
        <dbReference type="EMBL" id="KEZ45670.1"/>
    </source>
</evidence>
<comment type="caution">
    <text evidence="2">The sequence shown here is derived from an EMBL/GenBank/DDBJ whole genome shotgun (WGS) entry which is preliminary data.</text>
</comment>
<dbReference type="EMBL" id="JOWA01000066">
    <property type="protein sequence ID" value="KEZ45670.1"/>
    <property type="molecule type" value="Genomic_DNA"/>
</dbReference>
<proteinExistence type="predicted"/>
<dbReference type="RefSeq" id="XP_016645469.1">
    <property type="nucleotide sequence ID" value="XM_016784712.1"/>
</dbReference>
<name>A0A084GEA8_PSEDA</name>
<dbReference type="HOGENOM" id="CLU_1497058_0_0_1"/>
<gene>
    <name evidence="2" type="ORF">SAPIO_CDS1438</name>
</gene>
<dbReference type="KEGG" id="sapo:SAPIO_CDS1438"/>
<protein>
    <submittedName>
        <fullName evidence="2">Uncharacterized protein</fullName>
    </submittedName>
</protein>
<dbReference type="AlphaFoldDB" id="A0A084GEA8"/>
<dbReference type="Proteomes" id="UP000028545">
    <property type="component" value="Unassembled WGS sequence"/>
</dbReference>
<evidence type="ECO:0000256" key="1">
    <source>
        <dbReference type="SAM" id="MobiDB-lite"/>
    </source>
</evidence>